<evidence type="ECO:0000259" key="2">
    <source>
        <dbReference type="Pfam" id="PF12770"/>
    </source>
</evidence>
<keyword evidence="4" id="KW-1185">Reference proteome</keyword>
<dbReference type="Gene3D" id="1.25.40.10">
    <property type="entry name" value="Tetratricopeptide repeat domain"/>
    <property type="match status" value="1"/>
</dbReference>
<dbReference type="EMBL" id="BMKL01000001">
    <property type="protein sequence ID" value="GGD86691.1"/>
    <property type="molecule type" value="Genomic_DNA"/>
</dbReference>
<dbReference type="RefSeq" id="WP_229658376.1">
    <property type="nucleotide sequence ID" value="NZ_BMKL01000001.1"/>
</dbReference>
<dbReference type="Proteomes" id="UP000619041">
    <property type="component" value="Unassembled WGS sequence"/>
</dbReference>
<dbReference type="Pfam" id="PF12770">
    <property type="entry name" value="CHAT"/>
    <property type="match status" value="1"/>
</dbReference>
<comment type="caution">
    <text evidence="3">The sequence shown here is derived from an EMBL/GenBank/DDBJ whole genome shotgun (WGS) entry which is preliminary data.</text>
</comment>
<feature type="signal peptide" evidence="1">
    <location>
        <begin position="1"/>
        <end position="23"/>
    </location>
</feature>
<evidence type="ECO:0000313" key="4">
    <source>
        <dbReference type="Proteomes" id="UP000619041"/>
    </source>
</evidence>
<gene>
    <name evidence="3" type="ORF">GCM10011515_02750</name>
</gene>
<feature type="chain" id="PRO_5047125354" evidence="1">
    <location>
        <begin position="24"/>
        <end position="1021"/>
    </location>
</feature>
<reference evidence="4" key="1">
    <citation type="journal article" date="2019" name="Int. J. Syst. Evol. Microbiol.">
        <title>The Global Catalogue of Microorganisms (GCM) 10K type strain sequencing project: providing services to taxonomists for standard genome sequencing and annotation.</title>
        <authorList>
            <consortium name="The Broad Institute Genomics Platform"/>
            <consortium name="The Broad Institute Genome Sequencing Center for Infectious Disease"/>
            <person name="Wu L."/>
            <person name="Ma J."/>
        </authorList>
    </citation>
    <scope>NUCLEOTIDE SEQUENCE [LARGE SCALE GENOMIC DNA]</scope>
    <source>
        <strain evidence="4">CGMCC 1.15959</strain>
    </source>
</reference>
<dbReference type="SUPFAM" id="SSF48452">
    <property type="entry name" value="TPR-like"/>
    <property type="match status" value="2"/>
</dbReference>
<dbReference type="InterPro" id="IPR024983">
    <property type="entry name" value="CHAT_dom"/>
</dbReference>
<keyword evidence="1" id="KW-0732">Signal</keyword>
<proteinExistence type="predicted"/>
<organism evidence="3 4">
    <name type="scientific">Tsuneonella deserti</name>
    <dbReference type="NCBI Taxonomy" id="2035528"/>
    <lineage>
        <taxon>Bacteria</taxon>
        <taxon>Pseudomonadati</taxon>
        <taxon>Pseudomonadota</taxon>
        <taxon>Alphaproteobacteria</taxon>
        <taxon>Sphingomonadales</taxon>
        <taxon>Erythrobacteraceae</taxon>
        <taxon>Tsuneonella</taxon>
    </lineage>
</organism>
<protein>
    <submittedName>
        <fullName evidence="3">CHAT domain-containing protein</fullName>
    </submittedName>
</protein>
<dbReference type="InterPro" id="IPR011990">
    <property type="entry name" value="TPR-like_helical_dom_sf"/>
</dbReference>
<sequence length="1021" mass="107726">MRSIFIRLAVVVTVLGAAAPATAEGPSPLAAERFAIGNAGAVCEAQGVRLGAARASLFDRKWALICRDVNRPVGSAYSLRTPAGVMERIAQDRAQPLDCDAATPAQGFSAGVTVSRCRERSGPLEWVVYTAPGKERTTVVEGIAAYDSALRLALASIVADHLVPGTVDIVTTGGTGSLAQARASLGEADLLIGQGYRQNNAGDFSGAEEYFRPDLVTTAVGGGDPAQLATSQHEVIVNRALQLSNMGRYQEAERVFGEARAMGLRDPIQSRLLRNFEAIDAINRGRLDEARAILARPVPELVDPVASADGSVEIDRTISNGLNAGLAASLSDAVAQETRLTSLERAAIIDAQALQLGATADRLEGKPAEALAALTRARQQIAAIRQGRVVSAARLEAQLMSEMALSNEALGRDDEALSLLRQSLALTELRYPETASVSAAKARLAAYLTRHGGPGQAMTLYREIVANTQSDKSALVGLENQLAPYFDMLVAGSSRDPALVSDMFAAAQLIERPGAARTLGQLARRLAAGDGQASELFRRESAVRRELNRLDLTLAQMQAPGATAPAAGSLAELTARRERLAVSQLELLTALSGYPAYRSLARDYMSADEMRALLAPQEAYLELVEIGDAMYAVYLSPERSAGWKVGASASEVDKLVRQLRESISVSVGGINATYPFDVDAARKLFDALMGPVSGDLANVKHLVFEPDGALMELPPNLLVAEQSGVDAYHARVKSGGDEYDFRGLAWLGRGRAISTALSPASFRDARKAPSSNAGSLYLGLGQNEPVGPLQNASLVRGVQSDEPGCQIPLAAWNRPISAEELVFASQELGTGRSALVTGAAFTDTAIASRPDLGNYRIVHFATHGLVTPPKPSCPANPALLTSFGGPGSDGLLQFGEIFDLDLDADLVILSACNTASLAGLEATQAAGVEGGGQQALDGLVRAFIGAGGRQVIASHWPAPDEYQATRRLFESFFAAPQSLGTGEALLAAQTRLMDDAETSHPFYWSGFALIGDGERPLFHGN</sequence>
<evidence type="ECO:0000313" key="3">
    <source>
        <dbReference type="EMBL" id="GGD86691.1"/>
    </source>
</evidence>
<name>A0ABQ1S085_9SPHN</name>
<accession>A0ABQ1S085</accession>
<feature type="domain" description="CHAT" evidence="2">
    <location>
        <begin position="680"/>
        <end position="1012"/>
    </location>
</feature>
<evidence type="ECO:0000256" key="1">
    <source>
        <dbReference type="SAM" id="SignalP"/>
    </source>
</evidence>